<evidence type="ECO:0000256" key="4">
    <source>
        <dbReference type="ARBA" id="ARBA00023136"/>
    </source>
</evidence>
<dbReference type="PANTHER" id="PTHR33048:SF96">
    <property type="entry name" value="INTEGRAL MEMBRANE PROTEIN"/>
    <property type="match status" value="1"/>
</dbReference>
<feature type="transmembrane region" description="Helical" evidence="6">
    <location>
        <begin position="84"/>
        <end position="108"/>
    </location>
</feature>
<gene>
    <name evidence="8" type="ORF">K461DRAFT_304823</name>
</gene>
<evidence type="ECO:0000313" key="8">
    <source>
        <dbReference type="EMBL" id="KAF2153670.1"/>
    </source>
</evidence>
<comment type="caution">
    <text evidence="8">The sequence shown here is derived from an EMBL/GenBank/DDBJ whole genome shotgun (WGS) entry which is preliminary data.</text>
</comment>
<evidence type="ECO:0000256" key="6">
    <source>
        <dbReference type="SAM" id="Phobius"/>
    </source>
</evidence>
<feature type="transmembrane region" description="Helical" evidence="6">
    <location>
        <begin position="202"/>
        <end position="220"/>
    </location>
</feature>
<evidence type="ECO:0000256" key="5">
    <source>
        <dbReference type="ARBA" id="ARBA00038359"/>
    </source>
</evidence>
<accession>A0A9P4J5P4</accession>
<feature type="transmembrane region" description="Helical" evidence="6">
    <location>
        <begin position="41"/>
        <end position="64"/>
    </location>
</feature>
<comment type="similarity">
    <text evidence="5">Belongs to the SAT4 family.</text>
</comment>
<name>A0A9P4J5P4_9PEZI</name>
<keyword evidence="4 6" id="KW-0472">Membrane</keyword>
<feature type="transmembrane region" description="Helical" evidence="6">
    <location>
        <begin position="240"/>
        <end position="262"/>
    </location>
</feature>
<dbReference type="EMBL" id="ML996084">
    <property type="protein sequence ID" value="KAF2153670.1"/>
    <property type="molecule type" value="Genomic_DNA"/>
</dbReference>
<dbReference type="AlphaFoldDB" id="A0A9P4J5P4"/>
<feature type="domain" description="Rhodopsin" evidence="7">
    <location>
        <begin position="25"/>
        <end position="267"/>
    </location>
</feature>
<dbReference type="GO" id="GO:0016020">
    <property type="term" value="C:membrane"/>
    <property type="evidence" value="ECO:0007669"/>
    <property type="project" value="UniProtKB-SubCell"/>
</dbReference>
<feature type="transmembrane region" description="Helical" evidence="6">
    <location>
        <begin position="120"/>
        <end position="140"/>
    </location>
</feature>
<dbReference type="InterPro" id="IPR049326">
    <property type="entry name" value="Rhodopsin_dom_fungi"/>
</dbReference>
<evidence type="ECO:0000256" key="2">
    <source>
        <dbReference type="ARBA" id="ARBA00022692"/>
    </source>
</evidence>
<keyword evidence="9" id="KW-1185">Reference proteome</keyword>
<keyword evidence="3 6" id="KW-1133">Transmembrane helix</keyword>
<evidence type="ECO:0000256" key="3">
    <source>
        <dbReference type="ARBA" id="ARBA00022989"/>
    </source>
</evidence>
<dbReference type="Proteomes" id="UP000799439">
    <property type="component" value="Unassembled WGS sequence"/>
</dbReference>
<evidence type="ECO:0000256" key="1">
    <source>
        <dbReference type="ARBA" id="ARBA00004141"/>
    </source>
</evidence>
<evidence type="ECO:0000259" key="7">
    <source>
        <dbReference type="Pfam" id="PF20684"/>
    </source>
</evidence>
<proteinExistence type="inferred from homology"/>
<dbReference type="PANTHER" id="PTHR33048">
    <property type="entry name" value="PTH11-LIKE INTEGRAL MEMBRANE PROTEIN (AFU_ORTHOLOGUE AFUA_5G11245)"/>
    <property type="match status" value="1"/>
</dbReference>
<comment type="subcellular location">
    <subcellularLocation>
        <location evidence="1">Membrane</location>
        <topology evidence="1">Multi-pass membrane protein</topology>
    </subcellularLocation>
</comment>
<keyword evidence="2 6" id="KW-0812">Transmembrane</keyword>
<dbReference type="Pfam" id="PF20684">
    <property type="entry name" value="Fung_rhodopsin"/>
    <property type="match status" value="1"/>
</dbReference>
<sequence>MDDRHSALLALAWVALILTVTAMLIRIYVRSRLIKAWGRDDWVMSISLACFLGFLICEILGLKYGTGRHIWELEQSRAQQALKYWYFCEVFYAPATTLLKVSVGLFFLRITDHRLHLYGIYMFIAGSVIFGTIYMFLVIFQCHPISFWWNLDPDATGTCITPLAFTICSYGISALNSTADVFFALMPIHLVSGTTMNRKTRYVVCILLGVASIASIATLVRLPYLHTLNVYKQDFLYNTVPVAICSTSEVALGITAGCAATFRPLLHHWLDHSPGRVQNEAKLRTYDTSAMPDSPNGNKGLVKIDVVNLLDRDV</sequence>
<dbReference type="OrthoDB" id="3923077at2759"/>
<organism evidence="8 9">
    <name type="scientific">Myriangium duriaei CBS 260.36</name>
    <dbReference type="NCBI Taxonomy" id="1168546"/>
    <lineage>
        <taxon>Eukaryota</taxon>
        <taxon>Fungi</taxon>
        <taxon>Dikarya</taxon>
        <taxon>Ascomycota</taxon>
        <taxon>Pezizomycotina</taxon>
        <taxon>Dothideomycetes</taxon>
        <taxon>Dothideomycetidae</taxon>
        <taxon>Myriangiales</taxon>
        <taxon>Myriangiaceae</taxon>
        <taxon>Myriangium</taxon>
    </lineage>
</organism>
<dbReference type="InterPro" id="IPR052337">
    <property type="entry name" value="SAT4-like"/>
</dbReference>
<reference evidence="8" key="1">
    <citation type="journal article" date="2020" name="Stud. Mycol.">
        <title>101 Dothideomycetes genomes: a test case for predicting lifestyles and emergence of pathogens.</title>
        <authorList>
            <person name="Haridas S."/>
            <person name="Albert R."/>
            <person name="Binder M."/>
            <person name="Bloem J."/>
            <person name="Labutti K."/>
            <person name="Salamov A."/>
            <person name="Andreopoulos B."/>
            <person name="Baker S."/>
            <person name="Barry K."/>
            <person name="Bills G."/>
            <person name="Bluhm B."/>
            <person name="Cannon C."/>
            <person name="Castanera R."/>
            <person name="Culley D."/>
            <person name="Daum C."/>
            <person name="Ezra D."/>
            <person name="Gonzalez J."/>
            <person name="Henrissat B."/>
            <person name="Kuo A."/>
            <person name="Liang C."/>
            <person name="Lipzen A."/>
            <person name="Lutzoni F."/>
            <person name="Magnuson J."/>
            <person name="Mondo S."/>
            <person name="Nolan M."/>
            <person name="Ohm R."/>
            <person name="Pangilinan J."/>
            <person name="Park H.-J."/>
            <person name="Ramirez L."/>
            <person name="Alfaro M."/>
            <person name="Sun H."/>
            <person name="Tritt A."/>
            <person name="Yoshinaga Y."/>
            <person name="Zwiers L.-H."/>
            <person name="Turgeon B."/>
            <person name="Goodwin S."/>
            <person name="Spatafora J."/>
            <person name="Crous P."/>
            <person name="Grigoriev I."/>
        </authorList>
    </citation>
    <scope>NUCLEOTIDE SEQUENCE</scope>
    <source>
        <strain evidence="8">CBS 260.36</strain>
    </source>
</reference>
<evidence type="ECO:0000313" key="9">
    <source>
        <dbReference type="Proteomes" id="UP000799439"/>
    </source>
</evidence>
<feature type="transmembrane region" description="Helical" evidence="6">
    <location>
        <begin position="6"/>
        <end position="29"/>
    </location>
</feature>
<protein>
    <recommendedName>
        <fullName evidence="7">Rhodopsin domain-containing protein</fullName>
    </recommendedName>
</protein>